<evidence type="ECO:0000313" key="2">
    <source>
        <dbReference type="Proteomes" id="UP000798602"/>
    </source>
</evidence>
<keyword evidence="2" id="KW-1185">Reference proteome</keyword>
<dbReference type="Proteomes" id="UP000798602">
    <property type="component" value="Unassembled WGS sequence"/>
</dbReference>
<gene>
    <name evidence="1" type="ORF">GV828_01440</name>
</gene>
<reference evidence="2" key="1">
    <citation type="submission" date="2020-01" db="EMBL/GenBank/DDBJ databases">
        <title>Sphingomonas sp. strain CSW-10.</title>
        <authorList>
            <person name="Chen W.-M."/>
        </authorList>
    </citation>
    <scope>NUCLEOTIDE SEQUENCE [LARGE SCALE GENOMIC DNA]</scope>
    <source>
        <strain evidence="2">NST-5</strain>
    </source>
</reference>
<proteinExistence type="predicted"/>
<accession>A0ABW9Z4U8</accession>
<name>A0ABW9Z4U8_9FLAO</name>
<dbReference type="EMBL" id="JAABLM010000001">
    <property type="protein sequence ID" value="NBL63857.1"/>
    <property type="molecule type" value="Genomic_DNA"/>
</dbReference>
<sequence length="71" mass="8344">MDIRIIIKLHELISTERTGNPKACAEKLNISERTIYNYVSFMRRELKAPIIFNVIKGCYCYDGECKLRFRG</sequence>
<protein>
    <submittedName>
        <fullName evidence="1">HTH domain-containing protein</fullName>
    </submittedName>
</protein>
<comment type="caution">
    <text evidence="1">The sequence shown here is derived from an EMBL/GenBank/DDBJ whole genome shotgun (WGS) entry which is preliminary data.</text>
</comment>
<organism evidence="1 2">
    <name type="scientific">Flavobacterium ichthyis</name>
    <dbReference type="NCBI Taxonomy" id="2698827"/>
    <lineage>
        <taxon>Bacteria</taxon>
        <taxon>Pseudomonadati</taxon>
        <taxon>Bacteroidota</taxon>
        <taxon>Flavobacteriia</taxon>
        <taxon>Flavobacteriales</taxon>
        <taxon>Flavobacteriaceae</taxon>
        <taxon>Flavobacterium</taxon>
    </lineage>
</organism>
<evidence type="ECO:0000313" key="1">
    <source>
        <dbReference type="EMBL" id="NBL63857.1"/>
    </source>
</evidence>